<feature type="region of interest" description="Disordered" evidence="1">
    <location>
        <begin position="1"/>
        <end position="59"/>
    </location>
</feature>
<feature type="compositionally biased region" description="Basic and acidic residues" evidence="1">
    <location>
        <begin position="1"/>
        <end position="15"/>
    </location>
</feature>
<keyword evidence="2" id="KW-0812">Transmembrane</keyword>
<name>A0A7I8I932_SPIIN</name>
<evidence type="ECO:0000313" key="4">
    <source>
        <dbReference type="Proteomes" id="UP001189122"/>
    </source>
</evidence>
<accession>A0A7I8I932</accession>
<keyword evidence="2" id="KW-1133">Transmembrane helix</keyword>
<dbReference type="EMBL" id="LR743588">
    <property type="protein sequence ID" value="CAA2614189.1"/>
    <property type="molecule type" value="Genomic_DNA"/>
</dbReference>
<evidence type="ECO:0000256" key="1">
    <source>
        <dbReference type="SAM" id="MobiDB-lite"/>
    </source>
</evidence>
<dbReference type="Proteomes" id="UP001189122">
    <property type="component" value="Unassembled WGS sequence"/>
</dbReference>
<protein>
    <submittedName>
        <fullName evidence="3">Uncharacterized protein</fullName>
    </submittedName>
</protein>
<proteinExistence type="predicted"/>
<dbReference type="EMBL" id="CACRZD030000001">
    <property type="protein sequence ID" value="CAA6653994.1"/>
    <property type="molecule type" value="Genomic_DNA"/>
</dbReference>
<evidence type="ECO:0000313" key="3">
    <source>
        <dbReference type="EMBL" id="CAA2614189.1"/>
    </source>
</evidence>
<keyword evidence="2" id="KW-0472">Membrane</keyword>
<feature type="compositionally biased region" description="Basic residues" evidence="1">
    <location>
        <begin position="26"/>
        <end position="40"/>
    </location>
</feature>
<keyword evidence="4" id="KW-1185">Reference proteome</keyword>
<evidence type="ECO:0000256" key="2">
    <source>
        <dbReference type="SAM" id="Phobius"/>
    </source>
</evidence>
<gene>
    <name evidence="3" type="ORF">SI7747_01000584</name>
</gene>
<sequence>MERERERERERRGTLDEDGDGDNSRLKSKGQQRPHVRHRWQQSADSSSGGPSKPSPVRRLCLVDQGRGKLSPVWHLRLLDHGKGKPSPRSAHPPTRSWKVGDLPEVSPPIAILQEEILVLHQALSLHPKVATFMIVIIIYFISIRYISFK</sequence>
<feature type="transmembrane region" description="Helical" evidence="2">
    <location>
        <begin position="130"/>
        <end position="148"/>
    </location>
</feature>
<dbReference type="AlphaFoldDB" id="A0A7I8I932"/>
<organism evidence="3">
    <name type="scientific">Spirodela intermedia</name>
    <name type="common">Intermediate duckweed</name>
    <dbReference type="NCBI Taxonomy" id="51605"/>
    <lineage>
        <taxon>Eukaryota</taxon>
        <taxon>Viridiplantae</taxon>
        <taxon>Streptophyta</taxon>
        <taxon>Embryophyta</taxon>
        <taxon>Tracheophyta</taxon>
        <taxon>Spermatophyta</taxon>
        <taxon>Magnoliopsida</taxon>
        <taxon>Liliopsida</taxon>
        <taxon>Araceae</taxon>
        <taxon>Lemnoideae</taxon>
        <taxon>Spirodela</taxon>
    </lineage>
</organism>
<feature type="region of interest" description="Disordered" evidence="1">
    <location>
        <begin position="79"/>
        <end position="100"/>
    </location>
</feature>
<reference evidence="3 4" key="1">
    <citation type="submission" date="2019-12" db="EMBL/GenBank/DDBJ databases">
        <authorList>
            <person name="Scholz U."/>
            <person name="Mascher M."/>
            <person name="Fiebig A."/>
        </authorList>
    </citation>
    <scope>NUCLEOTIDE SEQUENCE</scope>
</reference>